<sequence>MGILEIYRALAFGGYGNFNFTRSAFLKHAKNFKEEDLQYDMTGKNCIVTGANSGIGFATAEALASRGANIVIVCRNKEKGEKALTEITSKTGNSSIHLELCDMSSVKQVKELASRFSSSQQPLHVLVNNAGLLENEHRVTAEGLELNFAVNVAGVYTITESLLPALQKAAPEARVITVSSGGMYVSSIESDLQFDKGKFDGATQYSRNKRLQVALNEKWVDLYGHRGIGFYTMHPGWSDTPGVERSLPNFRKFYEKNLRTPEEGADTVVWLAMQPNDKLKSGAFYFDRAEVTKHLPGFGTSYPPQKVDAILSQIRLLCGFSEDHTKN</sequence>
<dbReference type="Proteomes" id="UP001162992">
    <property type="component" value="Chromosome 9"/>
</dbReference>
<dbReference type="EMBL" id="CM055100">
    <property type="protein sequence ID" value="KAJ7542920.1"/>
    <property type="molecule type" value="Genomic_DNA"/>
</dbReference>
<evidence type="ECO:0000313" key="2">
    <source>
        <dbReference type="Proteomes" id="UP001162992"/>
    </source>
</evidence>
<proteinExistence type="predicted"/>
<reference evidence="2" key="1">
    <citation type="journal article" date="2024" name="Proc. Natl. Acad. Sci. U.S.A.">
        <title>Extraordinary preservation of gene collinearity over three hundred million years revealed in homosporous lycophytes.</title>
        <authorList>
            <person name="Li C."/>
            <person name="Wickell D."/>
            <person name="Kuo L.Y."/>
            <person name="Chen X."/>
            <person name="Nie B."/>
            <person name="Liao X."/>
            <person name="Peng D."/>
            <person name="Ji J."/>
            <person name="Jenkins J."/>
            <person name="Williams M."/>
            <person name="Shu S."/>
            <person name="Plott C."/>
            <person name="Barry K."/>
            <person name="Rajasekar S."/>
            <person name="Grimwood J."/>
            <person name="Han X."/>
            <person name="Sun S."/>
            <person name="Hou Z."/>
            <person name="He W."/>
            <person name="Dai G."/>
            <person name="Sun C."/>
            <person name="Schmutz J."/>
            <person name="Leebens-Mack J.H."/>
            <person name="Li F.W."/>
            <person name="Wang L."/>
        </authorList>
    </citation>
    <scope>NUCLEOTIDE SEQUENCE [LARGE SCALE GENOMIC DNA]</scope>
    <source>
        <strain evidence="2">cv. PW_Plant_1</strain>
    </source>
</reference>
<protein>
    <submittedName>
        <fullName evidence="1">Uncharacterized protein</fullName>
    </submittedName>
</protein>
<comment type="caution">
    <text evidence="1">The sequence shown here is derived from an EMBL/GenBank/DDBJ whole genome shotgun (WGS) entry which is preliminary data.</text>
</comment>
<name>A0ACC2CLU3_DIPCM</name>
<organism evidence="1 2">
    <name type="scientific">Diphasiastrum complanatum</name>
    <name type="common">Issler's clubmoss</name>
    <name type="synonym">Lycopodium complanatum</name>
    <dbReference type="NCBI Taxonomy" id="34168"/>
    <lineage>
        <taxon>Eukaryota</taxon>
        <taxon>Viridiplantae</taxon>
        <taxon>Streptophyta</taxon>
        <taxon>Embryophyta</taxon>
        <taxon>Tracheophyta</taxon>
        <taxon>Lycopodiopsida</taxon>
        <taxon>Lycopodiales</taxon>
        <taxon>Lycopodiaceae</taxon>
        <taxon>Lycopodioideae</taxon>
        <taxon>Diphasiastrum</taxon>
    </lineage>
</organism>
<keyword evidence="2" id="KW-1185">Reference proteome</keyword>
<accession>A0ACC2CLU3</accession>
<gene>
    <name evidence="1" type="ORF">O6H91_09G017400</name>
</gene>
<evidence type="ECO:0000313" key="1">
    <source>
        <dbReference type="EMBL" id="KAJ7542920.1"/>
    </source>
</evidence>